<evidence type="ECO:0000313" key="12">
    <source>
        <dbReference type="EMBL" id="CAH3137562.1"/>
    </source>
</evidence>
<evidence type="ECO:0000256" key="5">
    <source>
        <dbReference type="ARBA" id="ARBA00022723"/>
    </source>
</evidence>
<dbReference type="NCBIfam" id="TIGR00539">
    <property type="entry name" value="hemN_rel"/>
    <property type="match status" value="1"/>
</dbReference>
<dbReference type="GO" id="GO:0046872">
    <property type="term" value="F:metal ion binding"/>
    <property type="evidence" value="ECO:0007669"/>
    <property type="project" value="UniProtKB-KW"/>
</dbReference>
<keyword evidence="13" id="KW-1185">Reference proteome</keyword>
<evidence type="ECO:0000256" key="8">
    <source>
        <dbReference type="ARBA" id="ARBA00023186"/>
    </source>
</evidence>
<keyword evidence="5" id="KW-0479">Metal-binding</keyword>
<dbReference type="InterPro" id="IPR006638">
    <property type="entry name" value="Elp3/MiaA/NifB-like_rSAM"/>
</dbReference>
<sequence>MRVETLFKRILPLPFSETCEKRHLPRHISRILFHSKKGDACRTRTYPLHLPVKDEATLYLHWPYCKHICSFCNFNKYISKNVDHDCMRKCLVTETETLLKLSGVKKISSVYFGGGTPSLAEPSTISSVLEAVSTICYIPSEAEVTLEANPTSAETEKLSHFHAAGINRLSLGIQAFSSRDLLLLGRDNTIRDSLRAIQAARSIFPGRVSIDLMFGRPQQTLEDWYKELLKALSVCDDHISLYQLTLERGTPLYKNVISGKQSLPDPDLVAEMYQLAVETLTANGFLRYEVANFAKSDAESRHNLSYWNGSQYIGVGPGAHGRFIPSGNGNGLRQARVQTLEPNQWMKEVETRGHGTRKQVTQTKFEIFEEILMMSLRTADGLSSENWKIFSPLGLSLYDTFKDNQDVKDLIQHGLLSLTKRGVKATPKGLSIVDSIISTLLLHLDGINRTVLKSETY</sequence>
<keyword evidence="6" id="KW-0408">Iron</keyword>
<evidence type="ECO:0000256" key="9">
    <source>
        <dbReference type="ARBA" id="ARBA00033094"/>
    </source>
</evidence>
<dbReference type="PROSITE" id="PS51918">
    <property type="entry name" value="RADICAL_SAM"/>
    <property type="match status" value="1"/>
</dbReference>
<evidence type="ECO:0000256" key="6">
    <source>
        <dbReference type="ARBA" id="ARBA00023004"/>
    </source>
</evidence>
<comment type="similarity">
    <text evidence="1">Belongs to the anaerobic coproporphyrinogen-III oxidase family. HemW subfamily.</text>
</comment>
<organism evidence="12 13">
    <name type="scientific">Pocillopora meandrina</name>
    <dbReference type="NCBI Taxonomy" id="46732"/>
    <lineage>
        <taxon>Eukaryota</taxon>
        <taxon>Metazoa</taxon>
        <taxon>Cnidaria</taxon>
        <taxon>Anthozoa</taxon>
        <taxon>Hexacorallia</taxon>
        <taxon>Scleractinia</taxon>
        <taxon>Astrocoeniina</taxon>
        <taxon>Pocilloporidae</taxon>
        <taxon>Pocillopora</taxon>
    </lineage>
</organism>
<evidence type="ECO:0000256" key="4">
    <source>
        <dbReference type="ARBA" id="ARBA00022691"/>
    </source>
</evidence>
<dbReference type="SUPFAM" id="SSF102114">
    <property type="entry name" value="Radical SAM enzymes"/>
    <property type="match status" value="1"/>
</dbReference>
<gene>
    <name evidence="12" type="ORF">PMEA_00018138</name>
</gene>
<dbReference type="Pfam" id="PF06969">
    <property type="entry name" value="HemN_C"/>
    <property type="match status" value="1"/>
</dbReference>
<dbReference type="InterPro" id="IPR058240">
    <property type="entry name" value="rSAM_sf"/>
</dbReference>
<reference evidence="12 13" key="1">
    <citation type="submission" date="2022-05" db="EMBL/GenBank/DDBJ databases">
        <authorList>
            <consortium name="Genoscope - CEA"/>
            <person name="William W."/>
        </authorList>
    </citation>
    <scope>NUCLEOTIDE SEQUENCE [LARGE SCALE GENOMIC DNA]</scope>
</reference>
<dbReference type="SFLD" id="SFLDG01065">
    <property type="entry name" value="anaerobic_coproporphyrinogen-I"/>
    <property type="match status" value="1"/>
</dbReference>
<dbReference type="PANTHER" id="PTHR13932">
    <property type="entry name" value="COPROPORPHYRINIGEN III OXIDASE"/>
    <property type="match status" value="1"/>
</dbReference>
<dbReference type="InterPro" id="IPR013785">
    <property type="entry name" value="Aldolase_TIM"/>
</dbReference>
<keyword evidence="3" id="KW-0349">Heme</keyword>
<evidence type="ECO:0000256" key="1">
    <source>
        <dbReference type="ARBA" id="ARBA00006100"/>
    </source>
</evidence>
<dbReference type="SFLD" id="SFLDF00562">
    <property type="entry name" value="HemN-like__clustered_with_heat"/>
    <property type="match status" value="1"/>
</dbReference>
<comment type="function">
    <text evidence="10">May be a heme chaperone, appears to bind heme. Homologous bacterial proteins do not have oxygen-independent coproporphyrinogen-III oxidase activity. Binds 1 [4Fe-4S] cluster. The cluster is coordinated with 3 cysteines and an exchangeable S-adenosyl-L-methionine.</text>
</comment>
<name>A0AAU9X613_9CNID</name>
<proteinExistence type="inferred from homology"/>
<dbReference type="SFLD" id="SFLDF00288">
    <property type="entry name" value="HemN-like__clustered_with_nucl"/>
    <property type="match status" value="1"/>
</dbReference>
<evidence type="ECO:0000313" key="13">
    <source>
        <dbReference type="Proteomes" id="UP001159428"/>
    </source>
</evidence>
<dbReference type="GO" id="GO:0005739">
    <property type="term" value="C:mitochondrion"/>
    <property type="evidence" value="ECO:0007669"/>
    <property type="project" value="TreeGrafter"/>
</dbReference>
<evidence type="ECO:0000256" key="10">
    <source>
        <dbReference type="ARBA" id="ARBA00045130"/>
    </source>
</evidence>
<dbReference type="AlphaFoldDB" id="A0AAU9X613"/>
<dbReference type="InterPro" id="IPR004559">
    <property type="entry name" value="HemW-like"/>
</dbReference>
<dbReference type="PANTHER" id="PTHR13932:SF5">
    <property type="entry name" value="RADICAL S-ADENOSYL METHIONINE DOMAIN-CONTAINING PROTEIN 1, MITOCHONDRIAL"/>
    <property type="match status" value="1"/>
</dbReference>
<evidence type="ECO:0000256" key="7">
    <source>
        <dbReference type="ARBA" id="ARBA00023014"/>
    </source>
</evidence>
<dbReference type="Proteomes" id="UP001159428">
    <property type="component" value="Unassembled WGS sequence"/>
</dbReference>
<dbReference type="Pfam" id="PF04055">
    <property type="entry name" value="Radical_SAM"/>
    <property type="match status" value="1"/>
</dbReference>
<keyword evidence="8" id="KW-0143">Chaperone</keyword>
<dbReference type="GO" id="GO:0006779">
    <property type="term" value="P:porphyrin-containing compound biosynthetic process"/>
    <property type="evidence" value="ECO:0007669"/>
    <property type="project" value="InterPro"/>
</dbReference>
<comment type="caution">
    <text evidence="12">The sequence shown here is derived from an EMBL/GenBank/DDBJ whole genome shotgun (WGS) entry which is preliminary data.</text>
</comment>
<keyword evidence="7" id="KW-0411">Iron-sulfur</keyword>
<evidence type="ECO:0000256" key="2">
    <source>
        <dbReference type="ARBA" id="ARBA00014678"/>
    </source>
</evidence>
<evidence type="ECO:0000259" key="11">
    <source>
        <dbReference type="PROSITE" id="PS51918"/>
    </source>
</evidence>
<dbReference type="EMBL" id="CALNXJ010000031">
    <property type="protein sequence ID" value="CAH3137562.1"/>
    <property type="molecule type" value="Genomic_DNA"/>
</dbReference>
<dbReference type="CDD" id="cd01335">
    <property type="entry name" value="Radical_SAM"/>
    <property type="match status" value="1"/>
</dbReference>
<dbReference type="InterPro" id="IPR034505">
    <property type="entry name" value="Coproporphyrinogen-III_oxidase"/>
</dbReference>
<dbReference type="SFLD" id="SFLDS00029">
    <property type="entry name" value="Radical_SAM"/>
    <property type="match status" value="1"/>
</dbReference>
<accession>A0AAU9X613</accession>
<feature type="domain" description="Radical SAM core" evidence="11">
    <location>
        <begin position="50"/>
        <end position="286"/>
    </location>
</feature>
<dbReference type="GO" id="GO:0051539">
    <property type="term" value="F:4 iron, 4 sulfur cluster binding"/>
    <property type="evidence" value="ECO:0007669"/>
    <property type="project" value="InterPro"/>
</dbReference>
<dbReference type="InterPro" id="IPR010723">
    <property type="entry name" value="HemN_C"/>
</dbReference>
<protein>
    <recommendedName>
        <fullName evidence="2">Radical S-adenosyl methionine domain-containing protein 1, mitochondrial</fullName>
    </recommendedName>
    <alternativeName>
        <fullName evidence="9">Putative heme chaperone</fullName>
    </alternativeName>
</protein>
<keyword evidence="4" id="KW-0949">S-adenosyl-L-methionine</keyword>
<dbReference type="SMART" id="SM00729">
    <property type="entry name" value="Elp3"/>
    <property type="match status" value="1"/>
</dbReference>
<dbReference type="Gene3D" id="3.20.20.70">
    <property type="entry name" value="Aldolase class I"/>
    <property type="match status" value="1"/>
</dbReference>
<dbReference type="GO" id="GO:0004109">
    <property type="term" value="F:coproporphyrinogen oxidase activity"/>
    <property type="evidence" value="ECO:0007669"/>
    <property type="project" value="InterPro"/>
</dbReference>
<evidence type="ECO:0000256" key="3">
    <source>
        <dbReference type="ARBA" id="ARBA00022617"/>
    </source>
</evidence>
<dbReference type="InterPro" id="IPR007197">
    <property type="entry name" value="rSAM"/>
</dbReference>